<keyword evidence="2" id="KW-0645">Protease</keyword>
<evidence type="ECO:0000313" key="3">
    <source>
        <dbReference type="Proteomes" id="UP000294752"/>
    </source>
</evidence>
<dbReference type="Gene3D" id="2.60.40.3140">
    <property type="match status" value="1"/>
</dbReference>
<dbReference type="OrthoDB" id="8595007at2"/>
<dbReference type="EMBL" id="SNZV01000006">
    <property type="protein sequence ID" value="TDS12436.1"/>
    <property type="molecule type" value="Genomic_DNA"/>
</dbReference>
<dbReference type="Gene3D" id="2.60.120.1130">
    <property type="match status" value="1"/>
</dbReference>
<keyword evidence="2" id="KW-0378">Hydrolase</keyword>
<dbReference type="InterPro" id="IPR024618">
    <property type="entry name" value="DUF3857"/>
</dbReference>
<keyword evidence="3" id="KW-1185">Reference proteome</keyword>
<dbReference type="RefSeq" id="WP_133641054.1">
    <property type="nucleotide sequence ID" value="NZ_SNZV01000006.1"/>
</dbReference>
<proteinExistence type="predicted"/>
<dbReference type="GO" id="GO:0008233">
    <property type="term" value="F:peptidase activity"/>
    <property type="evidence" value="ECO:0007669"/>
    <property type="project" value="UniProtKB-KW"/>
</dbReference>
<protein>
    <submittedName>
        <fullName evidence="2">Transglutaminase-like putative cysteine protease</fullName>
    </submittedName>
</protein>
<dbReference type="GO" id="GO:0006508">
    <property type="term" value="P:proteolysis"/>
    <property type="evidence" value="ECO:0007669"/>
    <property type="project" value="UniProtKB-KW"/>
</dbReference>
<gene>
    <name evidence="2" type="ORF">B0I21_106294</name>
</gene>
<evidence type="ECO:0000259" key="1">
    <source>
        <dbReference type="Pfam" id="PF12969"/>
    </source>
</evidence>
<dbReference type="AlphaFoldDB" id="A0A4R7D0X9"/>
<dbReference type="Gene3D" id="3.10.620.30">
    <property type="match status" value="1"/>
</dbReference>
<dbReference type="Pfam" id="PF12969">
    <property type="entry name" value="DUF3857"/>
    <property type="match status" value="1"/>
</dbReference>
<name>A0A4R7D0X9_9SPHI</name>
<accession>A0A4R7D0X9</accession>
<feature type="domain" description="DUF3857" evidence="1">
    <location>
        <begin position="54"/>
        <end position="213"/>
    </location>
</feature>
<organism evidence="2 3">
    <name type="scientific">Sphingobacterium paludis</name>
    <dbReference type="NCBI Taxonomy" id="1476465"/>
    <lineage>
        <taxon>Bacteria</taxon>
        <taxon>Pseudomonadati</taxon>
        <taxon>Bacteroidota</taxon>
        <taxon>Sphingobacteriia</taxon>
        <taxon>Sphingobacteriales</taxon>
        <taxon>Sphingobacteriaceae</taxon>
        <taxon>Sphingobacterium</taxon>
    </lineage>
</organism>
<comment type="caution">
    <text evidence="2">The sequence shown here is derived from an EMBL/GenBank/DDBJ whole genome shotgun (WGS) entry which is preliminary data.</text>
</comment>
<sequence length="634" mass="72085">MKYIVISFLACCLHTVTAQTIYDIQKIPKELKARAAATIRDESINIEMRSENDVVEKVKRAITVHNKSGDYYAAIPLYYNKSAAIKSIKGAVYNEFGIAIQKIAPKNFVDISAVDGFSMFSDTRLKLYQFEAIQYPYTVEIEYEVQHKQNLSIPSWQPNFSPNIAVQNSTYTFAAPSDVAIRSHVQNAAAEPQVERKDKLTLRTWKVSNIPAVKEEPFTKNFRDESIEVFIVPEKVSYYGKTGAFNTWKEFGKWKYDNLLQGKQNLNTAVRDKVIALTKDCVTDKDKAKVLYRYLQEKTRYVSIQVGIGGLEPFPASDVEKYGYGDCKALVNYMQNLLSFVDIPSYYCVVQAGNKKEDLRLDFANARDGNHIILCIPFENDTTWLECTSQQMPFGFLGDFTDDRLVLACTAEGGQVLRTPHYAEAQNSQVRRAKLKLHNFTDLEGTIETTFSGTQYDNHIDVFRSNNAEKPKLLAKHYDINNIRFENIAYTKLEDGVMPGIREAIGIQIPGIVTKAGQKIIIPSTLFNNYPTIPRNDSRQQPIYINRGFTDEDLVEIQLPADVKQLTIPLEKSFACEIGSYMFTAHMEGDTLVSSRKLTIKQGIYDASKYAEFHDFLRSVSQTDKGRFTLEIRQ</sequence>
<dbReference type="Proteomes" id="UP000294752">
    <property type="component" value="Unassembled WGS sequence"/>
</dbReference>
<evidence type="ECO:0000313" key="2">
    <source>
        <dbReference type="EMBL" id="TDS12436.1"/>
    </source>
</evidence>
<reference evidence="2 3" key="1">
    <citation type="submission" date="2019-03" db="EMBL/GenBank/DDBJ databases">
        <title>Genomic Encyclopedia of Type Strains, Phase III (KMG-III): the genomes of soil and plant-associated and newly described type strains.</title>
        <authorList>
            <person name="Whitman W."/>
        </authorList>
    </citation>
    <scope>NUCLEOTIDE SEQUENCE [LARGE SCALE GENOMIC DNA]</scope>
    <source>
        <strain evidence="2 3">CGMCC 1.12801</strain>
    </source>
</reference>